<evidence type="ECO:0000313" key="2">
    <source>
        <dbReference type="EMBL" id="ODN74271.1"/>
    </source>
</evidence>
<feature type="compositionally biased region" description="Polar residues" evidence="1">
    <location>
        <begin position="171"/>
        <end position="182"/>
    </location>
</feature>
<feature type="compositionally biased region" description="Basic residues" evidence="1">
    <location>
        <begin position="143"/>
        <end position="155"/>
    </location>
</feature>
<reference evidence="2 3" key="1">
    <citation type="submission" date="2016-06" db="EMBL/GenBank/DDBJ databases">
        <title>Evolution of pathogenesis and genome organization in the Tremellales.</title>
        <authorList>
            <person name="Cuomo C."/>
            <person name="Litvintseva A."/>
            <person name="Heitman J."/>
            <person name="Chen Y."/>
            <person name="Sun S."/>
            <person name="Springer D."/>
            <person name="Dromer F."/>
            <person name="Young S."/>
            <person name="Zeng Q."/>
            <person name="Chapman S."/>
            <person name="Gujja S."/>
            <person name="Saif S."/>
            <person name="Birren B."/>
        </authorList>
    </citation>
    <scope>NUCLEOTIDE SEQUENCE [LARGE SCALE GENOMIC DNA]</scope>
    <source>
        <strain evidence="2 3">CBS 7118</strain>
    </source>
</reference>
<dbReference type="EMBL" id="AWGH01000060">
    <property type="protein sequence ID" value="ODN74271.1"/>
    <property type="molecule type" value="Genomic_DNA"/>
</dbReference>
<dbReference type="GeneID" id="30197447"/>
<accession>A0A1E3HFS2</accession>
<dbReference type="RefSeq" id="XP_019027806.1">
    <property type="nucleotide sequence ID" value="XM_019180205.1"/>
</dbReference>
<protein>
    <submittedName>
        <fullName evidence="2">Uncharacterized protein</fullName>
    </submittedName>
</protein>
<feature type="region of interest" description="Disordered" evidence="1">
    <location>
        <begin position="104"/>
        <end position="182"/>
    </location>
</feature>
<proteinExistence type="predicted"/>
<gene>
    <name evidence="2" type="ORF">L198_08236</name>
</gene>
<evidence type="ECO:0000256" key="1">
    <source>
        <dbReference type="SAM" id="MobiDB-lite"/>
    </source>
</evidence>
<name>A0A1E3HFS2_9TREE</name>
<organism evidence="2 3">
    <name type="scientific">Cryptococcus wingfieldii CBS 7118</name>
    <dbReference type="NCBI Taxonomy" id="1295528"/>
    <lineage>
        <taxon>Eukaryota</taxon>
        <taxon>Fungi</taxon>
        <taxon>Dikarya</taxon>
        <taxon>Basidiomycota</taxon>
        <taxon>Agaricomycotina</taxon>
        <taxon>Tremellomycetes</taxon>
        <taxon>Tremellales</taxon>
        <taxon>Cryptococcaceae</taxon>
        <taxon>Cryptococcus</taxon>
    </lineage>
</organism>
<comment type="caution">
    <text evidence="2">The sequence shown here is derived from an EMBL/GenBank/DDBJ whole genome shotgun (WGS) entry which is preliminary data.</text>
</comment>
<dbReference type="AlphaFoldDB" id="A0A1E3HFS2"/>
<keyword evidence="3" id="KW-1185">Reference proteome</keyword>
<dbReference type="Proteomes" id="UP000094819">
    <property type="component" value="Unassembled WGS sequence"/>
</dbReference>
<feature type="compositionally biased region" description="Acidic residues" evidence="1">
    <location>
        <begin position="125"/>
        <end position="137"/>
    </location>
</feature>
<sequence length="182" mass="19553">MFALAVRCETPAARDPSQTHLKQHASFQRDEANQRAQEAMVRVVLPESQAGRTVDEAGTGDGLSRRPPSFCGSTSFLAGILAALSTGVLFQTVSTGVLFTTHPTSIRSRGKTDEMRASQMASSTTDEEESGSEEEAAEGPAAKRARSSPGRRIRQAGRSGRGGRTERASRESSQWNKRSVDV</sequence>
<evidence type="ECO:0000313" key="3">
    <source>
        <dbReference type="Proteomes" id="UP000094819"/>
    </source>
</evidence>